<reference evidence="1 2" key="1">
    <citation type="submission" date="2019-08" db="EMBL/GenBank/DDBJ databases">
        <authorList>
            <person name="Alioto T."/>
            <person name="Alioto T."/>
            <person name="Gomez Garrido J."/>
        </authorList>
    </citation>
    <scope>NUCLEOTIDE SEQUENCE [LARGE SCALE GENOMIC DNA]</scope>
</reference>
<dbReference type="OrthoDB" id="6620628at2759"/>
<organism evidence="1 2">
    <name type="scientific">Cinara cedri</name>
    <dbReference type="NCBI Taxonomy" id="506608"/>
    <lineage>
        <taxon>Eukaryota</taxon>
        <taxon>Metazoa</taxon>
        <taxon>Ecdysozoa</taxon>
        <taxon>Arthropoda</taxon>
        <taxon>Hexapoda</taxon>
        <taxon>Insecta</taxon>
        <taxon>Pterygota</taxon>
        <taxon>Neoptera</taxon>
        <taxon>Paraneoptera</taxon>
        <taxon>Hemiptera</taxon>
        <taxon>Sternorrhyncha</taxon>
        <taxon>Aphidomorpha</taxon>
        <taxon>Aphidoidea</taxon>
        <taxon>Aphididae</taxon>
        <taxon>Lachninae</taxon>
        <taxon>Cinara</taxon>
    </lineage>
</organism>
<dbReference type="Proteomes" id="UP000325440">
    <property type="component" value="Unassembled WGS sequence"/>
</dbReference>
<sequence>MDSINGTDIIKVEGESDDGVYIRPSKKKIMTSQIVTNDELTNLIQERLANRRTGERTEFANQLARKLIKKLHDKDEKIRKIKGKKNREIAEIKDEKSGHLNLEVIKEDVILKSDTFGDSDLEDTPTVVLPKKSVKKKREITSMTDKEIAITILNCKKNSEENKSLIDKKVASRFTSTLKSRLANKLKKNQNSSNK</sequence>
<dbReference type="EMBL" id="CABPRJ010000959">
    <property type="protein sequence ID" value="VVC32766.1"/>
    <property type="molecule type" value="Genomic_DNA"/>
</dbReference>
<evidence type="ECO:0000313" key="2">
    <source>
        <dbReference type="Proteomes" id="UP000325440"/>
    </source>
</evidence>
<gene>
    <name evidence="1" type="ORF">CINCED_3A023700</name>
</gene>
<evidence type="ECO:0000313" key="1">
    <source>
        <dbReference type="EMBL" id="VVC32766.1"/>
    </source>
</evidence>
<accession>A0A5E4MR15</accession>
<proteinExistence type="predicted"/>
<dbReference type="AlphaFoldDB" id="A0A5E4MR15"/>
<name>A0A5E4MR15_9HEMI</name>
<protein>
    <submittedName>
        <fullName evidence="1">Uncharacterized protein</fullName>
    </submittedName>
</protein>
<keyword evidence="2" id="KW-1185">Reference proteome</keyword>